<evidence type="ECO:0000259" key="8">
    <source>
        <dbReference type="Pfam" id="PF03328"/>
    </source>
</evidence>
<dbReference type="Proteomes" id="UP000295277">
    <property type="component" value="Unassembled WGS sequence"/>
</dbReference>
<reference evidence="9 10" key="1">
    <citation type="submission" date="2019-03" db="EMBL/GenBank/DDBJ databases">
        <title>Genomic Encyclopedia of Type Strains, Phase IV (KMG-IV): sequencing the most valuable type-strain genomes for metagenomic binning, comparative biology and taxonomic classification.</title>
        <authorList>
            <person name="Goeker M."/>
        </authorList>
    </citation>
    <scope>NUCLEOTIDE SEQUENCE [LARGE SCALE GENOMIC DNA]</scope>
    <source>
        <strain evidence="9 10">DSM 21153</strain>
    </source>
</reference>
<sequence length="254" mass="26812">MENPINRFKVALREGRPQIGIWNAIPQPMIAELLAGCDFDWVLVDTEHAPMEVRDVLPALQAIAAHPVASAVVRVAINDWVLIKRHLDQGAQSLMVPYVQSRQEAEAAVRAMRYPPLGVRGVAGITRASRFGLIADYIACAEQELCLIVQVETRAGLDRLEEIATVEGVDGVFIGPADLAASLGYPGQSSHPEVIAAIEGAIARLGAVGVPSGILTSDAAFARRCMALGVGFTALGIDIALLAHAAAALRTGIG</sequence>
<keyword evidence="4" id="KW-0456">Lyase</keyword>
<comment type="caution">
    <text evidence="9">The sequence shown here is derived from an EMBL/GenBank/DDBJ whole genome shotgun (WGS) entry which is preliminary data.</text>
</comment>
<dbReference type="Gene3D" id="3.20.20.60">
    <property type="entry name" value="Phosphoenolpyruvate-binding domains"/>
    <property type="match status" value="1"/>
</dbReference>
<keyword evidence="3" id="KW-0479">Metal-binding</keyword>
<evidence type="ECO:0000256" key="5">
    <source>
        <dbReference type="ARBA" id="ARBA00023317"/>
    </source>
</evidence>
<keyword evidence="10" id="KW-1185">Reference proteome</keyword>
<evidence type="ECO:0000313" key="10">
    <source>
        <dbReference type="Proteomes" id="UP000295277"/>
    </source>
</evidence>
<evidence type="ECO:0000256" key="7">
    <source>
        <dbReference type="ARBA" id="ARBA00068169"/>
    </source>
</evidence>
<organism evidence="9 10">
    <name type="scientific">Rhodovulum steppense</name>
    <dbReference type="NCBI Taxonomy" id="540251"/>
    <lineage>
        <taxon>Bacteria</taxon>
        <taxon>Pseudomonadati</taxon>
        <taxon>Pseudomonadota</taxon>
        <taxon>Alphaproteobacteria</taxon>
        <taxon>Rhodobacterales</taxon>
        <taxon>Paracoccaceae</taxon>
        <taxon>Rhodovulum</taxon>
    </lineage>
</organism>
<evidence type="ECO:0000256" key="2">
    <source>
        <dbReference type="ARBA" id="ARBA00005568"/>
    </source>
</evidence>
<evidence type="ECO:0000256" key="3">
    <source>
        <dbReference type="ARBA" id="ARBA00022723"/>
    </source>
</evidence>
<dbReference type="GO" id="GO:0046872">
    <property type="term" value="F:metal ion binding"/>
    <property type="evidence" value="ECO:0007669"/>
    <property type="project" value="UniProtKB-KW"/>
</dbReference>
<dbReference type="AlphaFoldDB" id="A0A4R1YG53"/>
<comment type="cofactor">
    <cofactor evidence="1">
        <name>a divalent metal cation</name>
        <dbReference type="ChEBI" id="CHEBI:60240"/>
    </cofactor>
</comment>
<dbReference type="InterPro" id="IPR050251">
    <property type="entry name" value="HpcH-HpaI_aldolase"/>
</dbReference>
<accession>A0A4R1YG53</accession>
<dbReference type="PANTHER" id="PTHR30502:SF0">
    <property type="entry name" value="PHOSPHOENOLPYRUVATE CARBOXYLASE FAMILY PROTEIN"/>
    <property type="match status" value="1"/>
</dbReference>
<dbReference type="SUPFAM" id="SSF51621">
    <property type="entry name" value="Phosphoenolpyruvate/pyruvate domain"/>
    <property type="match status" value="1"/>
</dbReference>
<proteinExistence type="inferred from homology"/>
<dbReference type="GO" id="GO:0016832">
    <property type="term" value="F:aldehyde-lyase activity"/>
    <property type="evidence" value="ECO:0007669"/>
    <property type="project" value="TreeGrafter"/>
</dbReference>
<comment type="similarity">
    <text evidence="2">Belongs to the HpcH/HpaI aldolase family.</text>
</comment>
<dbReference type="OrthoDB" id="9802624at2"/>
<comment type="catalytic activity">
    <reaction evidence="6">
        <text>D-glyceraldehyde + pyruvate = 2-dehydro-3-deoxy-L-galactonate</text>
        <dbReference type="Rhea" id="RHEA:80055"/>
        <dbReference type="ChEBI" id="CHEBI:15361"/>
        <dbReference type="ChEBI" id="CHEBI:17378"/>
        <dbReference type="ChEBI" id="CHEBI:75545"/>
    </reaction>
</comment>
<dbReference type="InterPro" id="IPR040442">
    <property type="entry name" value="Pyrv_kinase-like_dom_sf"/>
</dbReference>
<dbReference type="FunFam" id="3.20.20.60:FF:000004">
    <property type="entry name" value="5-keto-4-deoxy-D-glucarate aldolase"/>
    <property type="match status" value="1"/>
</dbReference>
<evidence type="ECO:0000256" key="6">
    <source>
        <dbReference type="ARBA" id="ARBA00045074"/>
    </source>
</evidence>
<dbReference type="PANTHER" id="PTHR30502">
    <property type="entry name" value="2-KETO-3-DEOXY-L-RHAMNONATE ALDOLASE"/>
    <property type="match status" value="1"/>
</dbReference>
<dbReference type="InterPro" id="IPR005000">
    <property type="entry name" value="Aldolase/citrate-lyase_domain"/>
</dbReference>
<dbReference type="Pfam" id="PF03328">
    <property type="entry name" value="HpcH_HpaI"/>
    <property type="match status" value="1"/>
</dbReference>
<gene>
    <name evidence="9" type="ORF">EV216_14312</name>
</gene>
<dbReference type="InterPro" id="IPR015813">
    <property type="entry name" value="Pyrv/PenolPyrv_kinase-like_dom"/>
</dbReference>
<keyword evidence="5" id="KW-0670">Pyruvate</keyword>
<dbReference type="GO" id="GO:0005737">
    <property type="term" value="C:cytoplasm"/>
    <property type="evidence" value="ECO:0007669"/>
    <property type="project" value="UniProtKB-ARBA"/>
</dbReference>
<feature type="domain" description="HpcH/HpaI aldolase/citrate lyase" evidence="8">
    <location>
        <begin position="18"/>
        <end position="245"/>
    </location>
</feature>
<dbReference type="RefSeq" id="WP_132697084.1">
    <property type="nucleotide sequence ID" value="NZ_SLVM01000043.1"/>
</dbReference>
<evidence type="ECO:0000256" key="1">
    <source>
        <dbReference type="ARBA" id="ARBA00001968"/>
    </source>
</evidence>
<protein>
    <recommendedName>
        <fullName evidence="7">Hydroxypyruvate/pyruvate aldolase</fullName>
    </recommendedName>
</protein>
<name>A0A4R1YG53_9RHOB</name>
<evidence type="ECO:0000256" key="4">
    <source>
        <dbReference type="ARBA" id="ARBA00023239"/>
    </source>
</evidence>
<evidence type="ECO:0000313" key="9">
    <source>
        <dbReference type="EMBL" id="TCM75080.1"/>
    </source>
</evidence>
<dbReference type="EMBL" id="SLVM01000043">
    <property type="protein sequence ID" value="TCM75080.1"/>
    <property type="molecule type" value="Genomic_DNA"/>
</dbReference>